<feature type="signal peptide" evidence="1">
    <location>
        <begin position="1"/>
        <end position="20"/>
    </location>
</feature>
<proteinExistence type="predicted"/>
<reference evidence="2 3" key="1">
    <citation type="journal article" date="2012" name="Science">
        <title>Ecological populations of bacteria act as socially cohesive units of antibiotic production and resistance.</title>
        <authorList>
            <person name="Cordero O.X."/>
            <person name="Wildschutte H."/>
            <person name="Kirkup B."/>
            <person name="Proehl S."/>
            <person name="Ngo L."/>
            <person name="Hussain F."/>
            <person name="Le Roux F."/>
            <person name="Mincer T."/>
            <person name="Polz M.F."/>
        </authorList>
    </citation>
    <scope>NUCLEOTIDE SEQUENCE [LARGE SCALE GENOMIC DNA]</scope>
    <source>
        <strain evidence="2 3">12E03</strain>
    </source>
</reference>
<dbReference type="EMBL" id="AJZD02000143">
    <property type="protein sequence ID" value="OEF93408.1"/>
    <property type="molecule type" value="Genomic_DNA"/>
</dbReference>
<evidence type="ECO:0000313" key="2">
    <source>
        <dbReference type="EMBL" id="OEF93408.1"/>
    </source>
</evidence>
<comment type="caution">
    <text evidence="2">The sequence shown here is derived from an EMBL/GenBank/DDBJ whole genome shotgun (WGS) entry which is preliminary data.</text>
</comment>
<dbReference type="RefSeq" id="WP_019822685.1">
    <property type="nucleotide sequence ID" value="NZ_AJZD02000143.1"/>
</dbReference>
<sequence length="298" mass="34494">MRIALLPLLMFSCVADTAQATDWFKSSDALTQVHKHLLDNDLPQMFDSLVEVWQINSSQSREDHLNELFDQALNKDCGKTLTRKTLPDWISSVVVKRHIIQSPGRDTFRVSINVESENNIQDITFEKWVDKIVSSDSELTKDSEVVNNASVSLYRKRYNLASQLESGLYRLSVKDDGGKSWSTWVVLGEVSMRQQVRWASKDTWRIDKKELLNPYCPLPKLEIGLYDYVDEHYEHYEQVWGKSYESDYPMNLTGEELPNDRYVLAVSMVHSRWQGDIAIEQAQTISKTYDISSEEELK</sequence>
<protein>
    <recommendedName>
        <fullName evidence="4">DUF2861 domain-containing protein</fullName>
    </recommendedName>
</protein>
<organism evidence="2 3">
    <name type="scientific">Vibrio splendidus 12E03</name>
    <dbReference type="NCBI Taxonomy" id="1191305"/>
    <lineage>
        <taxon>Bacteria</taxon>
        <taxon>Pseudomonadati</taxon>
        <taxon>Pseudomonadota</taxon>
        <taxon>Gammaproteobacteria</taxon>
        <taxon>Vibrionales</taxon>
        <taxon>Vibrionaceae</taxon>
        <taxon>Vibrio</taxon>
    </lineage>
</organism>
<evidence type="ECO:0000256" key="1">
    <source>
        <dbReference type="SAM" id="SignalP"/>
    </source>
</evidence>
<feature type="chain" id="PRO_5009176649" description="DUF2861 domain-containing protein" evidence="1">
    <location>
        <begin position="21"/>
        <end position="298"/>
    </location>
</feature>
<accession>A0A1E5FSK2</accession>
<evidence type="ECO:0000313" key="3">
    <source>
        <dbReference type="Proteomes" id="UP000094802"/>
    </source>
</evidence>
<dbReference type="OrthoDB" id="5914970at2"/>
<dbReference type="Proteomes" id="UP000094802">
    <property type="component" value="Unassembled WGS sequence"/>
</dbReference>
<keyword evidence="1" id="KW-0732">Signal</keyword>
<dbReference type="InterPro" id="IPR021290">
    <property type="entry name" value="DUF2861"/>
</dbReference>
<gene>
    <name evidence="2" type="ORF">A142_20805</name>
</gene>
<dbReference type="Pfam" id="PF11060">
    <property type="entry name" value="DUF2861"/>
    <property type="match status" value="1"/>
</dbReference>
<evidence type="ECO:0008006" key="4">
    <source>
        <dbReference type="Google" id="ProtNLM"/>
    </source>
</evidence>
<dbReference type="AlphaFoldDB" id="A0A1E5FSK2"/>
<name>A0A1E5FSK2_VIBSP</name>